<dbReference type="GO" id="GO:0004045">
    <property type="term" value="F:peptidyl-tRNA hydrolase activity"/>
    <property type="evidence" value="ECO:0007669"/>
    <property type="project" value="TreeGrafter"/>
</dbReference>
<evidence type="ECO:0000313" key="3">
    <source>
        <dbReference type="EMBL" id="TCN62929.1"/>
    </source>
</evidence>
<dbReference type="PROSITE" id="PS00745">
    <property type="entry name" value="RF_PROK_I"/>
    <property type="match status" value="1"/>
</dbReference>
<reference evidence="3 4" key="1">
    <citation type="submission" date="2019-03" db="EMBL/GenBank/DDBJ databases">
        <title>Genomic Encyclopedia of Archaeal and Bacterial Type Strains, Phase II (KMG-II): from individual species to whole genera.</title>
        <authorList>
            <person name="Goeker M."/>
        </authorList>
    </citation>
    <scope>NUCLEOTIDE SEQUENCE [LARGE SCALE GENOMIC DNA]</scope>
    <source>
        <strain evidence="3 4">RL-C</strain>
    </source>
</reference>
<feature type="region of interest" description="Disordered" evidence="1">
    <location>
        <begin position="105"/>
        <end position="137"/>
    </location>
</feature>
<dbReference type="NCBIfam" id="NF006718">
    <property type="entry name" value="PRK09256.1"/>
    <property type="match status" value="1"/>
</dbReference>
<sequence>MYSNIRNRDFLPELTFSASRSSGAGGQNVNKVNTKVELRFDIASSSILTEEEKNRLLTKLAKRLTQEGILIIVSQTERTQLKNKAQCLMKFYELLESALTVQKKRKQTKPTLASKAKKMENKKRQSERKASRRSIEY</sequence>
<dbReference type="GO" id="GO:0072344">
    <property type="term" value="P:rescue of stalled ribosome"/>
    <property type="evidence" value="ECO:0007669"/>
    <property type="project" value="TreeGrafter"/>
</dbReference>
<feature type="compositionally biased region" description="Basic and acidic residues" evidence="1">
    <location>
        <begin position="117"/>
        <end position="137"/>
    </location>
</feature>
<evidence type="ECO:0000256" key="1">
    <source>
        <dbReference type="SAM" id="MobiDB-lite"/>
    </source>
</evidence>
<dbReference type="PANTHER" id="PTHR47814">
    <property type="entry name" value="PEPTIDYL-TRNA HYDROLASE ARFB"/>
    <property type="match status" value="1"/>
</dbReference>
<dbReference type="EMBL" id="SLWB01000017">
    <property type="protein sequence ID" value="TCN62929.1"/>
    <property type="molecule type" value="Genomic_DNA"/>
</dbReference>
<dbReference type="Pfam" id="PF00472">
    <property type="entry name" value="RF-1"/>
    <property type="match status" value="1"/>
</dbReference>
<accession>A0A4R2EFS9</accession>
<dbReference type="PANTHER" id="PTHR47814:SF1">
    <property type="entry name" value="PEPTIDYL-TRNA HYDROLASE ARFB"/>
    <property type="match status" value="1"/>
</dbReference>
<name>A0A4R2EFS9_9BACT</name>
<dbReference type="SUPFAM" id="SSF110916">
    <property type="entry name" value="Peptidyl-tRNA hydrolase domain-like"/>
    <property type="match status" value="1"/>
</dbReference>
<dbReference type="GO" id="GO:0043022">
    <property type="term" value="F:ribosome binding"/>
    <property type="evidence" value="ECO:0007669"/>
    <property type="project" value="TreeGrafter"/>
</dbReference>
<proteinExistence type="predicted"/>
<evidence type="ECO:0000259" key="2">
    <source>
        <dbReference type="PROSITE" id="PS00745"/>
    </source>
</evidence>
<comment type="caution">
    <text evidence="3">The sequence shown here is derived from an EMBL/GenBank/DDBJ whole genome shotgun (WGS) entry which is preliminary data.</text>
</comment>
<dbReference type="Proteomes" id="UP000294830">
    <property type="component" value="Unassembled WGS sequence"/>
</dbReference>
<dbReference type="AlphaFoldDB" id="A0A4R2EFS9"/>
<organism evidence="3 4">
    <name type="scientific">Acetobacteroides hydrogenigenes</name>
    <dbReference type="NCBI Taxonomy" id="979970"/>
    <lineage>
        <taxon>Bacteria</taxon>
        <taxon>Pseudomonadati</taxon>
        <taxon>Bacteroidota</taxon>
        <taxon>Bacteroidia</taxon>
        <taxon>Bacteroidales</taxon>
        <taxon>Rikenellaceae</taxon>
        <taxon>Acetobacteroides</taxon>
    </lineage>
</organism>
<protein>
    <submittedName>
        <fullName evidence="3">Ribosome-associated protein</fullName>
    </submittedName>
</protein>
<dbReference type="Gene3D" id="3.30.160.20">
    <property type="match status" value="1"/>
</dbReference>
<dbReference type="InterPro" id="IPR000352">
    <property type="entry name" value="Pep_chain_release_fac_I"/>
</dbReference>
<keyword evidence="4" id="KW-1185">Reference proteome</keyword>
<evidence type="ECO:0000313" key="4">
    <source>
        <dbReference type="Proteomes" id="UP000294830"/>
    </source>
</evidence>
<feature type="domain" description="Prokaryotic-type class I peptide chain release factors" evidence="2">
    <location>
        <begin position="20"/>
        <end position="36"/>
    </location>
</feature>
<dbReference type="RefSeq" id="WP_131840331.1">
    <property type="nucleotide sequence ID" value="NZ_SLWB01000017.1"/>
</dbReference>
<gene>
    <name evidence="3" type="ORF">CLV25_11768</name>
</gene>
<dbReference type="GO" id="GO:0003747">
    <property type="term" value="F:translation release factor activity"/>
    <property type="evidence" value="ECO:0007669"/>
    <property type="project" value="InterPro"/>
</dbReference>
<dbReference type="OrthoDB" id="9815709at2"/>